<proteinExistence type="predicted"/>
<evidence type="ECO:0008006" key="3">
    <source>
        <dbReference type="Google" id="ProtNLM"/>
    </source>
</evidence>
<dbReference type="Pfam" id="PF12893">
    <property type="entry name" value="Lumazine_bd_2"/>
    <property type="match status" value="1"/>
</dbReference>
<evidence type="ECO:0000313" key="1">
    <source>
        <dbReference type="EMBL" id="MBB5287657.1"/>
    </source>
</evidence>
<dbReference type="Gene3D" id="3.10.450.50">
    <property type="match status" value="1"/>
</dbReference>
<name>A0A840U1P9_9BACT</name>
<sequence length="147" mass="16946">MLNLIKYGIVSILILSGINVNAQHQSSKSEIEKITETLMNYIDGTANGEPDKVRKAFHPDFNLYLVTKEDSLRIWKGKDYIGGIEQGKKSNRIGRIISIDFENDAAIAKAEILVPNWRVFIDYFLLLKYEGSWKIVHKSYTWREIPK</sequence>
<evidence type="ECO:0000313" key="2">
    <source>
        <dbReference type="Proteomes" id="UP000557307"/>
    </source>
</evidence>
<accession>A0A840U1P9</accession>
<protein>
    <recommendedName>
        <fullName evidence="3">Nuclear transport factor 2 family protein</fullName>
    </recommendedName>
</protein>
<dbReference type="AlphaFoldDB" id="A0A840U1P9"/>
<organism evidence="1 2">
    <name type="scientific">Rhabdobacter roseus</name>
    <dbReference type="NCBI Taxonomy" id="1655419"/>
    <lineage>
        <taxon>Bacteria</taxon>
        <taxon>Pseudomonadati</taxon>
        <taxon>Bacteroidota</taxon>
        <taxon>Cytophagia</taxon>
        <taxon>Cytophagales</taxon>
        <taxon>Cytophagaceae</taxon>
        <taxon>Rhabdobacter</taxon>
    </lineage>
</organism>
<dbReference type="InterPro" id="IPR039437">
    <property type="entry name" value="FrzH/put_lumazine-bd"/>
</dbReference>
<dbReference type="RefSeq" id="WP_184180259.1">
    <property type="nucleotide sequence ID" value="NZ_JACHGF010000023.1"/>
</dbReference>
<reference evidence="1 2" key="1">
    <citation type="submission" date="2020-08" db="EMBL/GenBank/DDBJ databases">
        <title>Genomic Encyclopedia of Type Strains, Phase IV (KMG-IV): sequencing the most valuable type-strain genomes for metagenomic binning, comparative biology and taxonomic classification.</title>
        <authorList>
            <person name="Goeker M."/>
        </authorList>
    </citation>
    <scope>NUCLEOTIDE SEQUENCE [LARGE SCALE GENOMIC DNA]</scope>
    <source>
        <strain evidence="1 2">DSM 105074</strain>
    </source>
</reference>
<dbReference type="Proteomes" id="UP000557307">
    <property type="component" value="Unassembled WGS sequence"/>
</dbReference>
<keyword evidence="2" id="KW-1185">Reference proteome</keyword>
<comment type="caution">
    <text evidence="1">The sequence shown here is derived from an EMBL/GenBank/DDBJ whole genome shotgun (WGS) entry which is preliminary data.</text>
</comment>
<dbReference type="InterPro" id="IPR032710">
    <property type="entry name" value="NTF2-like_dom_sf"/>
</dbReference>
<gene>
    <name evidence="1" type="ORF">HNQ92_005824</name>
</gene>
<dbReference type="SUPFAM" id="SSF54427">
    <property type="entry name" value="NTF2-like"/>
    <property type="match status" value="1"/>
</dbReference>
<dbReference type="EMBL" id="JACHGF010000023">
    <property type="protein sequence ID" value="MBB5287657.1"/>
    <property type="molecule type" value="Genomic_DNA"/>
</dbReference>